<sequence length="457" mass="52643">MASYPSVPSLRRKKPRGFICQVYLALKSNLCGYRGKAVYHRVDAIISRAATTNKRIDDLLKRRRRVDIIRLALKLMDEHVFKDDNIAFELYPQLDPDNDQFDDFDEDGSDEEYIVPHNKAEPTRKPFDLAVVKENIKPARNTKISQKFVQPLSVRSKMALITTPTSIVVATALPELNRVHADANENRPPVDAFKSLTIDDVDHVDLKVLPPRTQATVINRLVWIMQMACFEFLGYHKESLLINENIEYADSTTLRYYAVLIHSIVNELPVDAMTEPYLAGHDKRNKVDHLLFPLLQLQAEMNSINKVTLETLKAYYDILEPLCKALKSRRGKRIKNLEEITDMLFERRAEDHYEAHVRAERVLTGKIKPARKAAEKEPSRQKRTIRFAQIRAEEKAILAELADELKAIEQRYEFDSHEPMFIFFDKVDDSSISLNRRAVNTHTIEGEESWDAAADSD</sequence>
<organism evidence="2 3">
    <name type="scientific">Orbilia brochopaga</name>
    <dbReference type="NCBI Taxonomy" id="3140254"/>
    <lineage>
        <taxon>Eukaryota</taxon>
        <taxon>Fungi</taxon>
        <taxon>Dikarya</taxon>
        <taxon>Ascomycota</taxon>
        <taxon>Pezizomycotina</taxon>
        <taxon>Orbiliomycetes</taxon>
        <taxon>Orbiliales</taxon>
        <taxon>Orbiliaceae</taxon>
        <taxon>Orbilia</taxon>
    </lineage>
</organism>
<dbReference type="Proteomes" id="UP001375240">
    <property type="component" value="Unassembled WGS sequence"/>
</dbReference>
<dbReference type="AlphaFoldDB" id="A0AAV9UKI4"/>
<gene>
    <name evidence="2" type="ORF">TWF696_008691</name>
</gene>
<evidence type="ECO:0000313" key="3">
    <source>
        <dbReference type="Proteomes" id="UP001375240"/>
    </source>
</evidence>
<protein>
    <submittedName>
        <fullName evidence="2">Uncharacterized protein</fullName>
    </submittedName>
</protein>
<feature type="coiled-coil region" evidence="1">
    <location>
        <begin position="391"/>
        <end position="418"/>
    </location>
</feature>
<name>A0AAV9UKI4_9PEZI</name>
<evidence type="ECO:0000256" key="1">
    <source>
        <dbReference type="SAM" id="Coils"/>
    </source>
</evidence>
<reference evidence="2 3" key="1">
    <citation type="submission" date="2019-10" db="EMBL/GenBank/DDBJ databases">
        <authorList>
            <person name="Palmer J.M."/>
        </authorList>
    </citation>
    <scope>NUCLEOTIDE SEQUENCE [LARGE SCALE GENOMIC DNA]</scope>
    <source>
        <strain evidence="2 3">TWF696</strain>
    </source>
</reference>
<keyword evidence="1" id="KW-0175">Coiled coil</keyword>
<keyword evidence="3" id="KW-1185">Reference proteome</keyword>
<comment type="caution">
    <text evidence="2">The sequence shown here is derived from an EMBL/GenBank/DDBJ whole genome shotgun (WGS) entry which is preliminary data.</text>
</comment>
<accession>A0AAV9UKI4</accession>
<proteinExistence type="predicted"/>
<dbReference type="EMBL" id="JAVHNQ010000007">
    <property type="protein sequence ID" value="KAK6341621.1"/>
    <property type="molecule type" value="Genomic_DNA"/>
</dbReference>
<evidence type="ECO:0000313" key="2">
    <source>
        <dbReference type="EMBL" id="KAK6341621.1"/>
    </source>
</evidence>